<evidence type="ECO:0000256" key="2">
    <source>
        <dbReference type="ARBA" id="ARBA00022525"/>
    </source>
</evidence>
<dbReference type="InterPro" id="IPR000716">
    <property type="entry name" value="Thyroglobulin_1"/>
</dbReference>
<feature type="disulfide bond" evidence="5">
    <location>
        <begin position="255"/>
        <end position="274"/>
    </location>
</feature>
<dbReference type="GO" id="GO:0016020">
    <property type="term" value="C:membrane"/>
    <property type="evidence" value="ECO:0007669"/>
    <property type="project" value="InterPro"/>
</dbReference>
<dbReference type="InterPro" id="IPR043530">
    <property type="entry name" value="CD74_antigen"/>
</dbReference>
<dbReference type="PANTHER" id="PTHR14093">
    <property type="entry name" value="HLA CLASS II GAMMA CHAIN"/>
    <property type="match status" value="1"/>
</dbReference>
<dbReference type="GO" id="GO:0019882">
    <property type="term" value="P:antigen processing and presentation"/>
    <property type="evidence" value="ECO:0007669"/>
    <property type="project" value="InterPro"/>
</dbReference>
<dbReference type="PANTHER" id="PTHR14093:SF17">
    <property type="entry name" value="HLA CLASS II HISTOCOMPATIBILITY ANTIGEN GAMMA CHAIN"/>
    <property type="match status" value="1"/>
</dbReference>
<feature type="transmembrane region" description="Helical" evidence="7">
    <location>
        <begin position="34"/>
        <end position="57"/>
    </location>
</feature>
<dbReference type="InterPro" id="IPR052001">
    <property type="entry name" value="MHC-II_Gamma/Thyroglobulin"/>
</dbReference>
<dbReference type="GO" id="GO:0035718">
    <property type="term" value="F:macrophage migration inhibitory factor binding"/>
    <property type="evidence" value="ECO:0007669"/>
    <property type="project" value="InterPro"/>
</dbReference>
<dbReference type="Gene3D" id="4.10.800.10">
    <property type="entry name" value="Thyroglobulin type-1"/>
    <property type="match status" value="1"/>
</dbReference>
<evidence type="ECO:0000256" key="6">
    <source>
        <dbReference type="PROSITE-ProRule" id="PRU00500"/>
    </source>
</evidence>
<dbReference type="GO" id="GO:0006886">
    <property type="term" value="P:intracellular protein transport"/>
    <property type="evidence" value="ECO:0007669"/>
    <property type="project" value="InterPro"/>
</dbReference>
<protein>
    <recommendedName>
        <fullName evidence="8">Thyroglobulin type-1 domain-containing protein</fullName>
    </recommendedName>
</protein>
<keyword evidence="3 5" id="KW-1015">Disulfide bond</keyword>
<proteinExistence type="predicted"/>
<evidence type="ECO:0000313" key="10">
    <source>
        <dbReference type="Proteomes" id="UP001066276"/>
    </source>
</evidence>
<dbReference type="GO" id="GO:0042289">
    <property type="term" value="F:MHC class II protein binding"/>
    <property type="evidence" value="ECO:0007669"/>
    <property type="project" value="InterPro"/>
</dbReference>
<dbReference type="Pfam" id="PF08831">
    <property type="entry name" value="MHCassoc_trimer"/>
    <property type="match status" value="1"/>
</dbReference>
<dbReference type="GO" id="GO:0070206">
    <property type="term" value="P:protein trimerization"/>
    <property type="evidence" value="ECO:0007669"/>
    <property type="project" value="InterPro"/>
</dbReference>
<keyword evidence="7" id="KW-0472">Membrane</keyword>
<dbReference type="PRINTS" id="PR01990">
    <property type="entry name" value="CD74ANTIGEN"/>
</dbReference>
<dbReference type="InterPro" id="IPR022339">
    <property type="entry name" value="MHC_II-assoc_invar_chain"/>
</dbReference>
<comment type="subcellular location">
    <subcellularLocation>
        <location evidence="1">Secreted</location>
    </subcellularLocation>
</comment>
<dbReference type="GO" id="GO:1902166">
    <property type="term" value="P:negative regulation of intrinsic apoptotic signaling pathway in response to DNA damage by p53 class mediator"/>
    <property type="evidence" value="ECO:0007669"/>
    <property type="project" value="TreeGrafter"/>
</dbReference>
<dbReference type="Pfam" id="PF00086">
    <property type="entry name" value="Thyroglobulin_1"/>
    <property type="match status" value="1"/>
</dbReference>
<dbReference type="GO" id="GO:0060907">
    <property type="term" value="P:positive regulation of macrophage cytokine production"/>
    <property type="evidence" value="ECO:0007669"/>
    <property type="project" value="TreeGrafter"/>
</dbReference>
<evidence type="ECO:0000256" key="7">
    <source>
        <dbReference type="SAM" id="Phobius"/>
    </source>
</evidence>
<keyword evidence="4" id="KW-0325">Glycoprotein</keyword>
<dbReference type="AlphaFoldDB" id="A0AAV7PJL2"/>
<feature type="disulfide bond" evidence="5 6">
    <location>
        <begin position="246"/>
        <end position="253"/>
    </location>
</feature>
<dbReference type="InterPro" id="IPR036857">
    <property type="entry name" value="Thyroglobulin_1_sf"/>
</dbReference>
<dbReference type="SUPFAM" id="SSF48305">
    <property type="entry name" value="Class II MHC-associated invariant chain ectoplasmic trimerization domain"/>
    <property type="match status" value="1"/>
</dbReference>
<comment type="caution">
    <text evidence="6">Lacks conserved residue(s) required for the propagation of feature annotation.</text>
</comment>
<comment type="caution">
    <text evidence="9">The sequence shown here is derived from an EMBL/GenBank/DDBJ whole genome shotgun (WGS) entry which is preliminary data.</text>
</comment>
<evidence type="ECO:0000256" key="1">
    <source>
        <dbReference type="ARBA" id="ARBA00004613"/>
    </source>
</evidence>
<evidence type="ECO:0000256" key="4">
    <source>
        <dbReference type="ARBA" id="ARBA00023180"/>
    </source>
</evidence>
<dbReference type="GO" id="GO:0043518">
    <property type="term" value="P:negative regulation of DNA damage response, signal transduction by p53 class mediator"/>
    <property type="evidence" value="ECO:0007669"/>
    <property type="project" value="TreeGrafter"/>
</dbReference>
<evidence type="ECO:0000313" key="9">
    <source>
        <dbReference type="EMBL" id="KAJ1128356.1"/>
    </source>
</evidence>
<dbReference type="GO" id="GO:0002830">
    <property type="term" value="P:positive regulation of type 2 immune response"/>
    <property type="evidence" value="ECO:0007669"/>
    <property type="project" value="TreeGrafter"/>
</dbReference>
<dbReference type="CDD" id="cd00191">
    <property type="entry name" value="TY"/>
    <property type="match status" value="1"/>
</dbReference>
<dbReference type="GO" id="GO:0070374">
    <property type="term" value="P:positive regulation of ERK1 and ERK2 cascade"/>
    <property type="evidence" value="ECO:0007669"/>
    <property type="project" value="TreeGrafter"/>
</dbReference>
<evidence type="ECO:0000256" key="5">
    <source>
        <dbReference type="PIRSR" id="PIRSR001992-1"/>
    </source>
</evidence>
<evidence type="ECO:0000259" key="8">
    <source>
        <dbReference type="PROSITE" id="PS51162"/>
    </source>
</evidence>
<feature type="disulfide bond" evidence="5">
    <location>
        <begin position="214"/>
        <end position="235"/>
    </location>
</feature>
<dbReference type="GO" id="GO:0009986">
    <property type="term" value="C:cell surface"/>
    <property type="evidence" value="ECO:0007669"/>
    <property type="project" value="TreeGrafter"/>
</dbReference>
<dbReference type="EMBL" id="JANPWB010000011">
    <property type="protein sequence ID" value="KAJ1128356.1"/>
    <property type="molecule type" value="Genomic_DNA"/>
</dbReference>
<gene>
    <name evidence="9" type="ORF">NDU88_006735</name>
</gene>
<keyword evidence="7" id="KW-1133">Transmembrane helix</keyword>
<name>A0AAV7PJL2_PLEWA</name>
<sequence length="304" mass="34129">MAEERQDLLANQETPSVLGAEPARRGVSCSRGTIVSVLSVFVGLLLAGQVATVYFVAQQHGQITKLKDFNTEMKLKMLSDQLARSHPMPRKKMQMAMPMASMPLAFADTDERPLKVNLTKLENTAKKSNKIEDHVKYIVAGDNTQTMLPEFNDTYLENLNKLKGSMNIAEWKDFKSWLRHWLLFHSVQNPLRKDSKADEKEQSPITESPVFTKCQLEASGRSVTRRLLGTCLPKCADNGDYQPKQCCHSTGFCFCVYKNGTEIPGTSTRGQLDCIFPDREGSTLDWMMEDNLQESNPGWTVGGQ</sequence>
<dbReference type="Gene3D" id="1.10.870.10">
    <property type="entry name" value="MHC class II-associated invariant chain, trimerisation domain"/>
    <property type="match status" value="1"/>
</dbReference>
<dbReference type="PIRSF" id="PIRSF001992">
    <property type="entry name" value="CD74_antigen"/>
    <property type="match status" value="1"/>
</dbReference>
<dbReference type="SMART" id="SM00211">
    <property type="entry name" value="TY"/>
    <property type="match status" value="1"/>
</dbReference>
<keyword evidence="2" id="KW-0964">Secreted</keyword>
<feature type="domain" description="Thyroglobulin type-1" evidence="8">
    <location>
        <begin position="211"/>
        <end position="274"/>
    </location>
</feature>
<keyword evidence="10" id="KW-1185">Reference proteome</keyword>
<dbReference type="GO" id="GO:0004896">
    <property type="term" value="F:cytokine receptor activity"/>
    <property type="evidence" value="ECO:0007669"/>
    <property type="project" value="TreeGrafter"/>
</dbReference>
<keyword evidence="7" id="KW-0812">Transmembrane</keyword>
<dbReference type="GO" id="GO:0005737">
    <property type="term" value="C:cytoplasm"/>
    <property type="evidence" value="ECO:0007669"/>
    <property type="project" value="TreeGrafter"/>
</dbReference>
<dbReference type="Pfam" id="PF09307">
    <property type="entry name" value="MHC2-interact"/>
    <property type="match status" value="1"/>
</dbReference>
<dbReference type="InterPro" id="IPR015386">
    <property type="entry name" value="MHC_II-assoc_invar/CLIP_MHC-bd"/>
</dbReference>
<organism evidence="9 10">
    <name type="scientific">Pleurodeles waltl</name>
    <name type="common">Iberian ribbed newt</name>
    <dbReference type="NCBI Taxonomy" id="8319"/>
    <lineage>
        <taxon>Eukaryota</taxon>
        <taxon>Metazoa</taxon>
        <taxon>Chordata</taxon>
        <taxon>Craniata</taxon>
        <taxon>Vertebrata</taxon>
        <taxon>Euteleostomi</taxon>
        <taxon>Amphibia</taxon>
        <taxon>Batrachia</taxon>
        <taxon>Caudata</taxon>
        <taxon>Salamandroidea</taxon>
        <taxon>Salamandridae</taxon>
        <taxon>Pleurodelinae</taxon>
        <taxon>Pleurodeles</taxon>
    </lineage>
</organism>
<dbReference type="GO" id="GO:0001961">
    <property type="term" value="P:positive regulation of cytokine-mediated signaling pathway"/>
    <property type="evidence" value="ECO:0007669"/>
    <property type="project" value="TreeGrafter"/>
</dbReference>
<dbReference type="InterPro" id="IPR036613">
    <property type="entry name" value="MHCII_invariant_trimer_sf"/>
</dbReference>
<dbReference type="SUPFAM" id="SSF57610">
    <property type="entry name" value="Thyroglobulin type-1 domain"/>
    <property type="match status" value="1"/>
</dbReference>
<reference evidence="9" key="1">
    <citation type="journal article" date="2022" name="bioRxiv">
        <title>Sequencing and chromosome-scale assembly of the giantPleurodeles waltlgenome.</title>
        <authorList>
            <person name="Brown T."/>
            <person name="Elewa A."/>
            <person name="Iarovenko S."/>
            <person name="Subramanian E."/>
            <person name="Araus A.J."/>
            <person name="Petzold A."/>
            <person name="Susuki M."/>
            <person name="Suzuki K.-i.T."/>
            <person name="Hayashi T."/>
            <person name="Toyoda A."/>
            <person name="Oliveira C."/>
            <person name="Osipova E."/>
            <person name="Leigh N.D."/>
            <person name="Simon A."/>
            <person name="Yun M.H."/>
        </authorList>
    </citation>
    <scope>NUCLEOTIDE SEQUENCE</scope>
    <source>
        <strain evidence="9">20211129_DDA</strain>
        <tissue evidence="9">Liver</tissue>
    </source>
</reference>
<dbReference type="InterPro" id="IPR011988">
    <property type="entry name" value="MHC_II-assoc_invariant_trimer"/>
</dbReference>
<dbReference type="GO" id="GO:0005576">
    <property type="term" value="C:extracellular region"/>
    <property type="evidence" value="ECO:0007669"/>
    <property type="project" value="UniProtKB-SubCell"/>
</dbReference>
<evidence type="ECO:0000256" key="3">
    <source>
        <dbReference type="ARBA" id="ARBA00023157"/>
    </source>
</evidence>
<dbReference type="Proteomes" id="UP001066276">
    <property type="component" value="Chromosome 7"/>
</dbReference>
<dbReference type="GO" id="GO:0002286">
    <property type="term" value="P:T cell activation involved in immune response"/>
    <property type="evidence" value="ECO:0007669"/>
    <property type="project" value="TreeGrafter"/>
</dbReference>
<dbReference type="PROSITE" id="PS51162">
    <property type="entry name" value="THYROGLOBULIN_1_2"/>
    <property type="match status" value="1"/>
</dbReference>
<accession>A0AAV7PJL2</accession>